<dbReference type="Pfam" id="PF00300">
    <property type="entry name" value="His_Phos_1"/>
    <property type="match status" value="2"/>
</dbReference>
<dbReference type="SUPFAM" id="SSF53254">
    <property type="entry name" value="Phosphoglycerate mutase-like"/>
    <property type="match status" value="1"/>
</dbReference>
<sequence>MPARVILVRHGESEGNINSEVYSSKPDPNLSITSKGWDQARASGRAIREGCSSWKGIPIGTETVHFVISPYVRTMETFHGILDSLVPLKQFDGRGDPSERRELWYAEALRLGITWHEDPRIREQDYGNYQDPLKMTAYKKERHKYGPFYYRMPDGESASDVYDRVSTFLDSLWRSFEAAKADNYVIVTHGASIRVLLTRYYRWSVDDYNRLNNPRNGEMVCLGHDGNGRLMLKGRITLGEGGEGGGGGDE</sequence>
<dbReference type="CDD" id="cd07067">
    <property type="entry name" value="HP_PGM_like"/>
    <property type="match status" value="1"/>
</dbReference>
<dbReference type="Gene3D" id="3.40.50.1240">
    <property type="entry name" value="Phosphoglycerate mutase-like"/>
    <property type="match status" value="1"/>
</dbReference>
<proteinExistence type="predicted"/>
<feature type="non-terminal residue" evidence="2">
    <location>
        <position position="250"/>
    </location>
</feature>
<accession>A0A9W7AKW0</accession>
<dbReference type="InterPro" id="IPR029033">
    <property type="entry name" value="His_PPase_superfam"/>
</dbReference>
<dbReference type="GO" id="GO:0003824">
    <property type="term" value="F:catalytic activity"/>
    <property type="evidence" value="ECO:0007669"/>
    <property type="project" value="InterPro"/>
</dbReference>
<dbReference type="InterPro" id="IPR013078">
    <property type="entry name" value="His_Pase_superF_clade-1"/>
</dbReference>
<dbReference type="Proteomes" id="UP001165082">
    <property type="component" value="Unassembled WGS sequence"/>
</dbReference>
<comment type="caution">
    <text evidence="2">The sequence shown here is derived from an EMBL/GenBank/DDBJ whole genome shotgun (WGS) entry which is preliminary data.</text>
</comment>
<evidence type="ECO:0008006" key="4">
    <source>
        <dbReference type="Google" id="ProtNLM"/>
    </source>
</evidence>
<dbReference type="SMART" id="SM00855">
    <property type="entry name" value="PGAM"/>
    <property type="match status" value="1"/>
</dbReference>
<dbReference type="AlphaFoldDB" id="A0A9W7AKW0"/>
<name>A0A9W7AKW0_9STRA</name>
<protein>
    <recommendedName>
        <fullName evidence="4">Phosphoglycerate mutase</fullName>
    </recommendedName>
</protein>
<evidence type="ECO:0000313" key="2">
    <source>
        <dbReference type="EMBL" id="GMH69625.1"/>
    </source>
</evidence>
<dbReference type="InterPro" id="IPR052765">
    <property type="entry name" value="PGM-Related"/>
</dbReference>
<dbReference type="InterPro" id="IPR001345">
    <property type="entry name" value="PG/BPGM_mutase_AS"/>
</dbReference>
<evidence type="ECO:0000313" key="3">
    <source>
        <dbReference type="Proteomes" id="UP001165082"/>
    </source>
</evidence>
<gene>
    <name evidence="2" type="ORF">TrRE_jg6164</name>
</gene>
<evidence type="ECO:0000256" key="1">
    <source>
        <dbReference type="PIRSR" id="PIRSR613078-2"/>
    </source>
</evidence>
<organism evidence="2 3">
    <name type="scientific">Triparma retinervis</name>
    <dbReference type="NCBI Taxonomy" id="2557542"/>
    <lineage>
        <taxon>Eukaryota</taxon>
        <taxon>Sar</taxon>
        <taxon>Stramenopiles</taxon>
        <taxon>Ochrophyta</taxon>
        <taxon>Bolidophyceae</taxon>
        <taxon>Parmales</taxon>
        <taxon>Triparmaceae</taxon>
        <taxon>Triparma</taxon>
    </lineage>
</organism>
<reference evidence="2" key="1">
    <citation type="submission" date="2022-07" db="EMBL/GenBank/DDBJ databases">
        <title>Genome analysis of Parmales, a sister group of diatoms, reveals the evolutionary specialization of diatoms from phago-mixotrophs to photoautotrophs.</title>
        <authorList>
            <person name="Ban H."/>
            <person name="Sato S."/>
            <person name="Yoshikawa S."/>
            <person name="Kazumasa Y."/>
            <person name="Nakamura Y."/>
            <person name="Ichinomiya M."/>
            <person name="Saitoh K."/>
            <person name="Sato N."/>
            <person name="Blanc-Mathieu R."/>
            <person name="Endo H."/>
            <person name="Kuwata A."/>
            <person name="Ogata H."/>
        </authorList>
    </citation>
    <scope>NUCLEOTIDE SEQUENCE</scope>
</reference>
<dbReference type="EMBL" id="BRXZ01001375">
    <property type="protein sequence ID" value="GMH69625.1"/>
    <property type="molecule type" value="Genomic_DNA"/>
</dbReference>
<dbReference type="OrthoDB" id="10261749at2759"/>
<feature type="binding site" evidence="1">
    <location>
        <begin position="9"/>
        <end position="16"/>
    </location>
    <ligand>
        <name>substrate</name>
    </ligand>
</feature>
<dbReference type="PIRSF" id="PIRSF000709">
    <property type="entry name" value="6PFK_2-Ptase"/>
    <property type="match status" value="1"/>
</dbReference>
<dbReference type="PANTHER" id="PTHR46192">
    <property type="entry name" value="BROAD-RANGE ACID PHOSPHATASE DET1"/>
    <property type="match status" value="1"/>
</dbReference>
<dbReference type="PROSITE" id="PS00175">
    <property type="entry name" value="PG_MUTASE"/>
    <property type="match status" value="1"/>
</dbReference>
<keyword evidence="3" id="KW-1185">Reference proteome</keyword>